<organism evidence="2 3">
    <name type="scientific">Papio anubis</name>
    <name type="common">Olive baboon</name>
    <dbReference type="NCBI Taxonomy" id="9555"/>
    <lineage>
        <taxon>Eukaryota</taxon>
        <taxon>Metazoa</taxon>
        <taxon>Chordata</taxon>
        <taxon>Craniata</taxon>
        <taxon>Vertebrata</taxon>
        <taxon>Euteleostomi</taxon>
        <taxon>Mammalia</taxon>
        <taxon>Eutheria</taxon>
        <taxon>Euarchontoglires</taxon>
        <taxon>Primates</taxon>
        <taxon>Haplorrhini</taxon>
        <taxon>Catarrhini</taxon>
        <taxon>Cercopithecidae</taxon>
        <taxon>Cercopithecinae</taxon>
        <taxon>Papio</taxon>
    </lineage>
</organism>
<dbReference type="GO" id="GO:0019370">
    <property type="term" value="P:leukotriene biosynthetic process"/>
    <property type="evidence" value="ECO:0007669"/>
    <property type="project" value="Ensembl"/>
</dbReference>
<dbReference type="GO" id="GO:0042119">
    <property type="term" value="P:neutrophil activation"/>
    <property type="evidence" value="ECO:0007669"/>
    <property type="project" value="Ensembl"/>
</dbReference>
<evidence type="ECO:0000313" key="2">
    <source>
        <dbReference type="Ensembl" id="ENSPANP00000052865.1"/>
    </source>
</evidence>
<dbReference type="InterPro" id="IPR016186">
    <property type="entry name" value="C-type_lectin-like/link_sf"/>
</dbReference>
<accession>A0A8I5N2X9</accession>
<dbReference type="Gene3D" id="3.10.100.10">
    <property type="entry name" value="Mannose-Binding Protein A, subunit A"/>
    <property type="match status" value="1"/>
</dbReference>
<dbReference type="Proteomes" id="UP000028761">
    <property type="component" value="Chromosome 12"/>
</dbReference>
<dbReference type="GO" id="GO:0017148">
    <property type="term" value="P:negative regulation of translation"/>
    <property type="evidence" value="ECO:0007669"/>
    <property type="project" value="Ensembl"/>
</dbReference>
<reference evidence="2 3" key="1">
    <citation type="submission" date="2012-03" db="EMBL/GenBank/DDBJ databases">
        <title>Whole Genome Assembly of Papio anubis.</title>
        <authorList>
            <person name="Liu Y.L."/>
            <person name="Abraham K.A."/>
            <person name="Akbar H.A."/>
            <person name="Ali S.A."/>
            <person name="Anosike U.A."/>
            <person name="Aqrawi P.A."/>
            <person name="Arias F.A."/>
            <person name="Attaway T.A."/>
            <person name="Awwad R.A."/>
            <person name="Babu C.B."/>
            <person name="Bandaranaike D.B."/>
            <person name="Battles P.B."/>
            <person name="Bell A.B."/>
            <person name="Beltran B.B."/>
            <person name="Berhane-Mersha D.B."/>
            <person name="Bess C.B."/>
            <person name="Bickham C.B."/>
            <person name="Bolden T.B."/>
            <person name="Carter K.C."/>
            <person name="Chau D.C."/>
            <person name="Chavez A.C."/>
            <person name="Clerc-Blankenburg K.C."/>
            <person name="Coyle M.C."/>
            <person name="Dao M.D."/>
            <person name="Davila M.L.D."/>
            <person name="Davy-Carroll L.D."/>
            <person name="Denson S.D."/>
            <person name="Dinh H.D."/>
            <person name="Fernandez S.F."/>
            <person name="Fernando P.F."/>
            <person name="Forbes L.F."/>
            <person name="Francis C.F."/>
            <person name="Francisco L.F."/>
            <person name="Fu Q.F."/>
            <person name="Garcia-Iii R.G."/>
            <person name="Garrett T.G."/>
            <person name="Gross S.G."/>
            <person name="Gubbala S.G."/>
            <person name="Hirani K.H."/>
            <person name="Hogues M.H."/>
            <person name="Hollins B.H."/>
            <person name="Jackson L.J."/>
            <person name="Javaid M.J."/>
            <person name="Jhangiani S.J."/>
            <person name="Johnson A.J."/>
            <person name="Johnson B.J."/>
            <person name="Jones J.J."/>
            <person name="Joshi V.J."/>
            <person name="Kalu J.K."/>
            <person name="Khan N.K."/>
            <person name="Korchina V.K."/>
            <person name="Kovar C.K."/>
            <person name="Lago L.L."/>
            <person name="Lara F.L."/>
            <person name="Le T.-K.L."/>
            <person name="Lee S.L."/>
            <person name="Legall-Iii F.L."/>
            <person name="Lemon S.L."/>
            <person name="Liu J.L."/>
            <person name="Liu Y.-S.L."/>
            <person name="Liyanage D.L."/>
            <person name="Lopez J.L."/>
            <person name="Lorensuhewa L.L."/>
            <person name="Mata R.M."/>
            <person name="Mathew T.M."/>
            <person name="Mercado C.M."/>
            <person name="Mercado I.M."/>
            <person name="Morales K.M."/>
            <person name="Morgan M.M."/>
            <person name="Munidasa M.M."/>
            <person name="Ngo D.N."/>
            <person name="Nguyen L.N."/>
            <person name="Nguyen T.N."/>
            <person name="Nguyen N.N."/>
            <person name="Obregon M.O."/>
            <person name="Okwuonu G.O."/>
            <person name="Ongeri F.O."/>
            <person name="Onwere C.O."/>
            <person name="Osifeso I.O."/>
            <person name="Parra A.P."/>
            <person name="Patil S.P."/>
            <person name="Perez A.P."/>
            <person name="Perez Y.P."/>
            <person name="Pham C.P."/>
            <person name="Pu L.-L.P."/>
            <person name="Puazo M.P."/>
            <person name="Quiroz J.Q."/>
            <person name="Rouhana J.R."/>
            <person name="Ruiz M.R."/>
            <person name="Ruiz S.-J.R."/>
            <person name="Saada N.S."/>
            <person name="Santibanez J.S."/>
            <person name="Scheel M.S."/>
            <person name="Schneider B.S."/>
            <person name="Simmons D.S."/>
            <person name="Sisson I.S."/>
            <person name="Tang L.-Y.T."/>
            <person name="Thornton R.T."/>
            <person name="Tisius J.T."/>
            <person name="Toledanes G.T."/>
            <person name="Trejos Z.T."/>
            <person name="Usmani K.U."/>
            <person name="Varghese R.V."/>
            <person name="Vattathil S.V."/>
            <person name="Vee V.V."/>
            <person name="Walker D.W."/>
            <person name="Weissenberger G.W."/>
            <person name="White C.W."/>
            <person name="Williams A.W."/>
            <person name="Woodworth J.W."/>
            <person name="Wright R.W."/>
            <person name="Zhu Y.Z."/>
            <person name="Han Y.H."/>
            <person name="Newsham I.N."/>
            <person name="Nazareth L.N."/>
            <person name="Worley K.W."/>
            <person name="Muzny D.M."/>
            <person name="Rogers J.R."/>
            <person name="Gibbs R.G."/>
        </authorList>
    </citation>
    <scope>NUCLEOTIDE SEQUENCE [LARGE SCALE GENOMIC DNA]</scope>
</reference>
<dbReference type="GeneTree" id="ENSGT00440000039859"/>
<proteinExistence type="predicted"/>
<dbReference type="PRINTS" id="PR00770">
    <property type="entry name" value="EMAJORBASICP"/>
</dbReference>
<dbReference type="GO" id="GO:0006955">
    <property type="term" value="P:immune response"/>
    <property type="evidence" value="ECO:0007669"/>
    <property type="project" value="InterPro"/>
</dbReference>
<feature type="signal peptide" evidence="1">
    <location>
        <begin position="1"/>
        <end position="17"/>
    </location>
</feature>
<dbReference type="GO" id="GO:0001694">
    <property type="term" value="P:histamine biosynthetic process"/>
    <property type="evidence" value="ECO:0007669"/>
    <property type="project" value="Ensembl"/>
</dbReference>
<dbReference type="GO" id="GO:0042554">
    <property type="term" value="P:superoxide anion generation"/>
    <property type="evidence" value="ECO:0007669"/>
    <property type="project" value="Ensembl"/>
</dbReference>
<evidence type="ECO:0000256" key="1">
    <source>
        <dbReference type="SAM" id="SignalP"/>
    </source>
</evidence>
<evidence type="ECO:0000313" key="3">
    <source>
        <dbReference type="Proteomes" id="UP000028761"/>
    </source>
</evidence>
<name>A0A8I5N2X9_PAPAN</name>
<dbReference type="GO" id="GO:0032757">
    <property type="term" value="P:positive regulation of interleukin-8 production"/>
    <property type="evidence" value="ECO:0007669"/>
    <property type="project" value="Ensembl"/>
</dbReference>
<dbReference type="SUPFAM" id="SSF56436">
    <property type="entry name" value="C-type lectin-like"/>
    <property type="match status" value="1"/>
</dbReference>
<dbReference type="Ensembl" id="ENSPANT00000062516.1">
    <property type="protein sequence ID" value="ENSPANP00000052865.1"/>
    <property type="gene ID" value="ENSPANG00000016978.3"/>
</dbReference>
<sequence length="285" mass="31530">MQRLLFLPVLLLGTVSALHLENDVPSLESLETGADLGQDLASSREQERDLALTEEVTQAEGKEVKASACQDTFEDEEAMESDPAALDKDFQCPREEDIVEVQGSPRCKACHYLLVRTPTTFANAQNVCSKCYRGNLVSIHNFNFNYRIQRHASTTNQAQVWIGGILRGWEVIGDELNATSNCPSSAPSKSAALRSCQQPPPAPQPLLLINPDFSQHFLTLVSLLLTLGDYPSSGKSWKHSLFRESDRWAWRLHWEAERDLGWRGPEGLLGRGVGMGGLGQGNKVK</sequence>
<protein>
    <submittedName>
        <fullName evidence="2">Proteoglycan 3, pro eosinophil major basic protein 2</fullName>
    </submittedName>
</protein>
<dbReference type="AlphaFoldDB" id="A0A8I5N2X9"/>
<feature type="chain" id="PRO_5035265203" evidence="1">
    <location>
        <begin position="18"/>
        <end position="285"/>
    </location>
</feature>
<dbReference type="InterPro" id="IPR016187">
    <property type="entry name" value="CTDL_fold"/>
</dbReference>
<reference evidence="2" key="2">
    <citation type="submission" date="2025-08" db="UniProtKB">
        <authorList>
            <consortium name="Ensembl"/>
        </authorList>
    </citation>
    <scope>IDENTIFICATION</scope>
</reference>
<dbReference type="InterPro" id="IPR002352">
    <property type="entry name" value="Eosinophil_major_basic"/>
</dbReference>
<gene>
    <name evidence="2" type="primary">PRG3</name>
</gene>
<reference evidence="2" key="3">
    <citation type="submission" date="2025-09" db="UniProtKB">
        <authorList>
            <consortium name="Ensembl"/>
        </authorList>
    </citation>
    <scope>IDENTIFICATION</scope>
</reference>
<keyword evidence="3" id="KW-1185">Reference proteome</keyword>
<keyword evidence="1" id="KW-0732">Signal</keyword>
<dbReference type="GO" id="GO:0045575">
    <property type="term" value="P:basophil activation"/>
    <property type="evidence" value="ECO:0007669"/>
    <property type="project" value="Ensembl"/>
</dbReference>